<protein>
    <submittedName>
        <fullName evidence="1">Uncharacterized protein</fullName>
    </submittedName>
</protein>
<dbReference type="Proteomes" id="UP001246858">
    <property type="component" value="Unassembled WGS sequence"/>
</dbReference>
<evidence type="ECO:0000313" key="1">
    <source>
        <dbReference type="EMBL" id="MDR6783796.1"/>
    </source>
</evidence>
<comment type="caution">
    <text evidence="1">The sequence shown here is derived from an EMBL/GenBank/DDBJ whole genome shotgun (WGS) entry which is preliminary data.</text>
</comment>
<name>A0ACC6KXJ0_9SPHI</name>
<gene>
    <name evidence="1" type="ORF">J2X78_002361</name>
</gene>
<evidence type="ECO:0000313" key="2">
    <source>
        <dbReference type="Proteomes" id="UP001246858"/>
    </source>
</evidence>
<sequence length="547" mass="61203">MNTIRKNISVLLFMMALLTFSGCKKFLDINKNPSNPQEPKAEIMISRAIFQMANGTSQDYMQLFKVIQFWTSAVKDDTFEKHGMPGSGSDVTGVVWRMNYADLGLNLEAIIEDGIANKKYEYVGIAYAIKAWSFQMTTDMYGEIILDEAFTDPNKLTFRYQYQRDVYERVREWSNLAIKYLEMKSPLDYSAALAGPSGDYMYRGDVNKWKKFVYGNLALHYGHLINKPNFSSTYADSVLKYVDLSFASPAEDATVKFTASNSDDSNVFGPATGDFFSTLNANNARISSTILALLTGGARGGIPATDPMTSLDPRLSRLLTATVTGTPPTPGVYKGNVPTKGTVAPGTTPHVFGLATGVATEPYLGKYLFSNKGEYVLMSYSQLQFVKAETLFIKGDKPGALAAYHNGIRSHMTFVNLYGKAGGSTGNIPITTTETELYMASPVDVAQTAATLTISDIMNQKYIAQWGWAGLEQWCDLRKYHYSQDVFTQYYQLSGSEFATNNNGKYCYRFRPRFNSEYAWNRKELEKWGGLEPDYNTKETWFSTDKE</sequence>
<keyword evidence="2" id="KW-1185">Reference proteome</keyword>
<accession>A0ACC6KXJ0</accession>
<proteinExistence type="predicted"/>
<organism evidence="1 2">
    <name type="scientific">Pedobacter africanus</name>
    <dbReference type="NCBI Taxonomy" id="151894"/>
    <lineage>
        <taxon>Bacteria</taxon>
        <taxon>Pseudomonadati</taxon>
        <taxon>Bacteroidota</taxon>
        <taxon>Sphingobacteriia</taxon>
        <taxon>Sphingobacteriales</taxon>
        <taxon>Sphingobacteriaceae</taxon>
        <taxon>Pedobacter</taxon>
    </lineage>
</organism>
<dbReference type="EMBL" id="JAVDTF010000002">
    <property type="protein sequence ID" value="MDR6783796.1"/>
    <property type="molecule type" value="Genomic_DNA"/>
</dbReference>
<reference evidence="1" key="1">
    <citation type="submission" date="2023-07" db="EMBL/GenBank/DDBJ databases">
        <title>Sorghum-associated microbial communities from plants grown in Nebraska, USA.</title>
        <authorList>
            <person name="Schachtman D."/>
        </authorList>
    </citation>
    <scope>NUCLEOTIDE SEQUENCE</scope>
    <source>
        <strain evidence="1">2697</strain>
    </source>
</reference>